<dbReference type="Pfam" id="PF13817">
    <property type="entry name" value="DDE_Tnp_IS66_C"/>
    <property type="match status" value="1"/>
</dbReference>
<accession>A0ABR4TKM7</accession>
<evidence type="ECO:0000313" key="2">
    <source>
        <dbReference type="EMBL" id="KEO52520.1"/>
    </source>
</evidence>
<protein>
    <recommendedName>
        <fullName evidence="1">Transposase IS66 C-terminal domain-containing protein</fullName>
    </recommendedName>
</protein>
<reference evidence="2 3" key="1">
    <citation type="submission" date="2013-07" db="EMBL/GenBank/DDBJ databases">
        <title>Thalassospira permensis NBRC 106175 Genome Sequencing.</title>
        <authorList>
            <person name="Lai Q."/>
            <person name="Shao Z."/>
        </authorList>
    </citation>
    <scope>NUCLEOTIDE SEQUENCE [LARGE SCALE GENOMIC DNA]</scope>
    <source>
        <strain evidence="2 3">NBRC 106175</strain>
    </source>
</reference>
<comment type="caution">
    <text evidence="2">The sequence shown here is derived from an EMBL/GenBank/DDBJ whole genome shotgun (WGS) entry which is preliminary data.</text>
</comment>
<evidence type="ECO:0000313" key="3">
    <source>
        <dbReference type="Proteomes" id="UP000027463"/>
    </source>
</evidence>
<sequence>MPQNAPSGLWPSAIYSLIKTAKMQGLDPRKYLSAVLERIADHPINKIDALLPWNIDPQD</sequence>
<feature type="domain" description="Transposase IS66 C-terminal" evidence="1">
    <location>
        <begin position="16"/>
        <end position="53"/>
    </location>
</feature>
<dbReference type="InterPro" id="IPR039552">
    <property type="entry name" value="IS66_C"/>
</dbReference>
<organism evidence="2 3">
    <name type="scientific">Thalassospira permensis NBRC 106175</name>
    <dbReference type="NCBI Taxonomy" id="1353532"/>
    <lineage>
        <taxon>Bacteria</taxon>
        <taxon>Pseudomonadati</taxon>
        <taxon>Pseudomonadota</taxon>
        <taxon>Alphaproteobacteria</taxon>
        <taxon>Rhodospirillales</taxon>
        <taxon>Thalassospiraceae</taxon>
        <taxon>Thalassospira</taxon>
    </lineage>
</organism>
<name>A0ABR4TKM7_9PROT</name>
<gene>
    <name evidence="2" type="ORF">SMB34_07730</name>
</gene>
<keyword evidence="3" id="KW-1185">Reference proteome</keyword>
<proteinExistence type="predicted"/>
<evidence type="ECO:0000259" key="1">
    <source>
        <dbReference type="Pfam" id="PF13817"/>
    </source>
</evidence>
<dbReference type="EMBL" id="AUNC01000045">
    <property type="protein sequence ID" value="KEO52520.1"/>
    <property type="molecule type" value="Genomic_DNA"/>
</dbReference>
<dbReference type="Proteomes" id="UP000027463">
    <property type="component" value="Unassembled WGS sequence"/>
</dbReference>